<name>A0A7Z0DKL5_9ACTN</name>
<keyword evidence="1" id="KW-1133">Transmembrane helix</keyword>
<evidence type="ECO:0000313" key="3">
    <source>
        <dbReference type="Proteomes" id="UP000564496"/>
    </source>
</evidence>
<organism evidence="2 3">
    <name type="scientific">Nocardioides panzhihuensis</name>
    <dbReference type="NCBI Taxonomy" id="860243"/>
    <lineage>
        <taxon>Bacteria</taxon>
        <taxon>Bacillati</taxon>
        <taxon>Actinomycetota</taxon>
        <taxon>Actinomycetes</taxon>
        <taxon>Propionibacteriales</taxon>
        <taxon>Nocardioidaceae</taxon>
        <taxon>Nocardioides</taxon>
    </lineage>
</organism>
<comment type="caution">
    <text evidence="2">The sequence shown here is derived from an EMBL/GenBank/DDBJ whole genome shotgun (WGS) entry which is preliminary data.</text>
</comment>
<dbReference type="Proteomes" id="UP000564496">
    <property type="component" value="Unassembled WGS sequence"/>
</dbReference>
<dbReference type="EMBL" id="JACBZR010000001">
    <property type="protein sequence ID" value="NYI76981.1"/>
    <property type="molecule type" value="Genomic_DNA"/>
</dbReference>
<accession>A0A7Z0DKL5</accession>
<protein>
    <submittedName>
        <fullName evidence="2">Uncharacterized protein</fullName>
    </submittedName>
</protein>
<keyword evidence="1" id="KW-0812">Transmembrane</keyword>
<gene>
    <name evidence="2" type="ORF">BJ988_001629</name>
</gene>
<dbReference type="AlphaFoldDB" id="A0A7Z0DKL5"/>
<evidence type="ECO:0000256" key="1">
    <source>
        <dbReference type="SAM" id="Phobius"/>
    </source>
</evidence>
<dbReference type="RefSeq" id="WP_179657573.1">
    <property type="nucleotide sequence ID" value="NZ_JACBZR010000001.1"/>
</dbReference>
<keyword evidence="3" id="KW-1185">Reference proteome</keyword>
<proteinExistence type="predicted"/>
<sequence>MTRAPDADEPEPLMYGFSVLVCLPDGLSSPPSVGTGTVMRSSTLQGYGEAAGFIGFENLPIEDTELVRCDAIVVSAVQGTAAGVVFFGFWRFYRLS</sequence>
<keyword evidence="1" id="KW-0472">Membrane</keyword>
<feature type="transmembrane region" description="Helical" evidence="1">
    <location>
        <begin position="72"/>
        <end position="93"/>
    </location>
</feature>
<reference evidence="2 3" key="1">
    <citation type="submission" date="2020-07" db="EMBL/GenBank/DDBJ databases">
        <title>Sequencing the genomes of 1000 actinobacteria strains.</title>
        <authorList>
            <person name="Klenk H.-P."/>
        </authorList>
    </citation>
    <scope>NUCLEOTIDE SEQUENCE [LARGE SCALE GENOMIC DNA]</scope>
    <source>
        <strain evidence="2 3">DSM 26487</strain>
    </source>
</reference>
<evidence type="ECO:0000313" key="2">
    <source>
        <dbReference type="EMBL" id="NYI76981.1"/>
    </source>
</evidence>